<dbReference type="SUPFAM" id="SSF56059">
    <property type="entry name" value="Glutathione synthetase ATP-binding domain-like"/>
    <property type="match status" value="1"/>
</dbReference>
<dbReference type="InterPro" id="IPR013815">
    <property type="entry name" value="ATP_grasp_subdomain_1"/>
</dbReference>
<sequence length="878" mass="100019">MSAPTAPLPATVTTGLLGLDRVLHGIEPGDNIVWEVDSIEEYHELVRPYAAAAKAAGRHLIYFRFATHEPMLTEDSGAEIHQFDCTKGFETFVRQIHGVIEQAGRGAIYVFDCLSHIADTWMSDQTLGNFFSLTCPRLWDLETVTYFALYRDHHSGYAIDVIRETTQFMLDVFRLDLRLYIRPLKVQHRSQEVMNTIHVQHGSEFLPVRDSAVLAQILSRTQWPRLQSDRKVGHWRRLFQEAEQVAQAIAQGSCTQERHDEIMRRIRYALRVHRSGIAPLVERFLTLPDFLAIRDRMIGIGSVGGKTLGMLVARAILRARDPDLASRLEVHDSFFVGAEVFISYLVQNGVWWLREQQKKSDTFLRGLDEGRRLILGGRFPAPIMEQFQGMLDYFGESPYIVRSSSILEDARGNAFSGKYESVFVANRGSREDRMAALLEAVRRVYASVLDEEALRYRLRRGLLESEERMALLIMRVSGAPHGRYYYPQAAGVALSYNPFVWHPDIDPHAGMLRLVFGLGTRAVDRCDDDYTRLVALNAPERRPETNFEEVRDHSQRRMDCLDLRSGTFVSLPLGDVLAERPEFQVDYYLTNTEPEGYPCITFDRLIKETQVAADLRRMLALLEEAYEHPVDTEFTLNFLNDGTYRIHLLQCRTFQVRRENVNMVLTTHATQNRLLAAHGAVIGVSREQRLSRIIYVVQDTYAQLGERERYAVARLIGRLNQQHPEDDRGLMLIGPGRWGTHSPSLGIPVVFAEISRASVICEVVAMHERLIPDVSLGTHFFNDLVEHDMLYLAYFPKKTNNSLDVDWFRNAPSRLLELEPSASQMADIVRVIDCDSMGGHVWLRADATAQEAIVFRTDASLSTAQDPARTPGPQDVAW</sequence>
<accession>B1ZVL0</accession>
<keyword evidence="2" id="KW-0808">Transferase</keyword>
<gene>
    <name evidence="2" type="ordered locus">Oter_0819</name>
</gene>
<evidence type="ECO:0000313" key="2">
    <source>
        <dbReference type="EMBL" id="ACB74107.1"/>
    </source>
</evidence>
<dbReference type="OrthoDB" id="9812167at2"/>
<dbReference type="AlphaFoldDB" id="B1ZVL0"/>
<evidence type="ECO:0000313" key="3">
    <source>
        <dbReference type="Proteomes" id="UP000007013"/>
    </source>
</evidence>
<protein>
    <submittedName>
        <fullName evidence="2">Pyruvate phosphate dikinase PEP/pyruvate-binding</fullName>
    </submittedName>
</protein>
<dbReference type="STRING" id="452637.Oter_0819"/>
<reference evidence="2 3" key="1">
    <citation type="journal article" date="2011" name="J. Bacteriol.">
        <title>Genome sequence of the verrucomicrobium Opitutus terrae PB90-1, an abundant inhabitant of rice paddy soil ecosystems.</title>
        <authorList>
            <person name="van Passel M.W."/>
            <person name="Kant R."/>
            <person name="Palva A."/>
            <person name="Copeland A."/>
            <person name="Lucas S."/>
            <person name="Lapidus A."/>
            <person name="Glavina del Rio T."/>
            <person name="Pitluck S."/>
            <person name="Goltsman E."/>
            <person name="Clum A."/>
            <person name="Sun H."/>
            <person name="Schmutz J."/>
            <person name="Larimer F.W."/>
            <person name="Land M.L."/>
            <person name="Hauser L."/>
            <person name="Kyrpides N."/>
            <person name="Mikhailova N."/>
            <person name="Richardson P.P."/>
            <person name="Janssen P.H."/>
            <person name="de Vos W.M."/>
            <person name="Smidt H."/>
        </authorList>
    </citation>
    <scope>NUCLEOTIDE SEQUENCE [LARGE SCALE GENOMIC DNA]</scope>
    <source>
        <strain evidence="3">DSM 11246 / JCM 15787 / PB90-1</strain>
    </source>
</reference>
<evidence type="ECO:0000259" key="1">
    <source>
        <dbReference type="Pfam" id="PF01326"/>
    </source>
</evidence>
<dbReference type="KEGG" id="ote:Oter_0819"/>
<dbReference type="GO" id="GO:0016301">
    <property type="term" value="F:kinase activity"/>
    <property type="evidence" value="ECO:0007669"/>
    <property type="project" value="UniProtKB-KW"/>
</dbReference>
<dbReference type="Gene3D" id="3.30.1490.20">
    <property type="entry name" value="ATP-grasp fold, A domain"/>
    <property type="match status" value="1"/>
</dbReference>
<keyword evidence="3" id="KW-1185">Reference proteome</keyword>
<dbReference type="RefSeq" id="WP_012373645.1">
    <property type="nucleotide sequence ID" value="NC_010571.1"/>
</dbReference>
<dbReference type="Pfam" id="PF01326">
    <property type="entry name" value="PPDK_N"/>
    <property type="match status" value="1"/>
</dbReference>
<feature type="domain" description="Pyruvate phosphate dikinase AMP/ATP-binding" evidence="1">
    <location>
        <begin position="302"/>
        <end position="661"/>
    </location>
</feature>
<keyword evidence="2" id="KW-0418">Kinase</keyword>
<dbReference type="Proteomes" id="UP000007013">
    <property type="component" value="Chromosome"/>
</dbReference>
<dbReference type="EMBL" id="CP001032">
    <property type="protein sequence ID" value="ACB74107.1"/>
    <property type="molecule type" value="Genomic_DNA"/>
</dbReference>
<dbReference type="HOGENOM" id="CLU_015408_0_0_0"/>
<dbReference type="InterPro" id="IPR002192">
    <property type="entry name" value="PPDK_AMP/ATP-bd"/>
</dbReference>
<proteinExistence type="predicted"/>
<dbReference type="eggNOG" id="COG0574">
    <property type="taxonomic scope" value="Bacteria"/>
</dbReference>
<name>B1ZVL0_OPITP</name>
<organism evidence="2 3">
    <name type="scientific">Opitutus terrae (strain DSM 11246 / JCM 15787 / PB90-1)</name>
    <dbReference type="NCBI Taxonomy" id="452637"/>
    <lineage>
        <taxon>Bacteria</taxon>
        <taxon>Pseudomonadati</taxon>
        <taxon>Verrucomicrobiota</taxon>
        <taxon>Opitutia</taxon>
        <taxon>Opitutales</taxon>
        <taxon>Opitutaceae</taxon>
        <taxon>Opitutus</taxon>
    </lineage>
</organism>
<dbReference type="GO" id="GO:0005524">
    <property type="term" value="F:ATP binding"/>
    <property type="evidence" value="ECO:0007669"/>
    <property type="project" value="InterPro"/>
</dbReference>
<keyword evidence="2" id="KW-0670">Pyruvate</keyword>